<dbReference type="AlphaFoldDB" id="A0A6M5YH10"/>
<dbReference type="EMBL" id="CP053452">
    <property type="protein sequence ID" value="QJW92556.1"/>
    <property type="molecule type" value="Genomic_DNA"/>
</dbReference>
<evidence type="ECO:0000313" key="3">
    <source>
        <dbReference type="Proteomes" id="UP000503447"/>
    </source>
</evidence>
<dbReference type="KEGG" id="ftj:FTUN_0052"/>
<name>A0A6M5YH10_9BACT</name>
<gene>
    <name evidence="2" type="ORF">FTUN_0052</name>
</gene>
<sequence>MTPGCSPCRSEPASGKSDLLFENLRLGKNAPAATRAGLLRSQTLESIGENESSLRIADYHTYFVGCDEWGFSVWAHNTSAFNKIVESVFKENTVARNEAWELLKAGDRDGFIKALERQGAKPEAIKDILDEIYVSDEIFKAVATKGELYPESWVKWREAPLSEAQLKSKLPFDPKLSTDPIFVVVDGDWNYLMNGNHRTMAARLDGKPIEVLKLTKKQYEALFGEEFKPGNYTSQPGIDPRKPSGTRKPN</sequence>
<evidence type="ECO:0008006" key="4">
    <source>
        <dbReference type="Google" id="ProtNLM"/>
    </source>
</evidence>
<accession>A0A6M5YH10</accession>
<evidence type="ECO:0000256" key="1">
    <source>
        <dbReference type="SAM" id="MobiDB-lite"/>
    </source>
</evidence>
<protein>
    <recommendedName>
        <fullName evidence="4">ParB/Sulfiredoxin domain-containing protein</fullName>
    </recommendedName>
</protein>
<feature type="region of interest" description="Disordered" evidence="1">
    <location>
        <begin position="227"/>
        <end position="250"/>
    </location>
</feature>
<evidence type="ECO:0000313" key="2">
    <source>
        <dbReference type="EMBL" id="QJW92556.1"/>
    </source>
</evidence>
<reference evidence="3" key="1">
    <citation type="submission" date="2020-05" db="EMBL/GenBank/DDBJ databases">
        <title>Frigoriglobus tundricola gen. nov., sp. nov., a psychrotolerant cellulolytic planctomycete of the family Gemmataceae with two divergent copies of 16S rRNA gene.</title>
        <authorList>
            <person name="Kulichevskaya I.S."/>
            <person name="Ivanova A.A."/>
            <person name="Naumoff D.G."/>
            <person name="Beletsky A.V."/>
            <person name="Rijpstra W.I.C."/>
            <person name="Sinninghe Damste J.S."/>
            <person name="Mardanov A.V."/>
            <person name="Ravin N.V."/>
            <person name="Dedysh S.N."/>
        </authorList>
    </citation>
    <scope>NUCLEOTIDE SEQUENCE [LARGE SCALE GENOMIC DNA]</scope>
    <source>
        <strain evidence="3">PL17</strain>
    </source>
</reference>
<keyword evidence="3" id="KW-1185">Reference proteome</keyword>
<proteinExistence type="predicted"/>
<dbReference type="Proteomes" id="UP000503447">
    <property type="component" value="Chromosome"/>
</dbReference>
<organism evidence="2 3">
    <name type="scientific">Frigoriglobus tundricola</name>
    <dbReference type="NCBI Taxonomy" id="2774151"/>
    <lineage>
        <taxon>Bacteria</taxon>
        <taxon>Pseudomonadati</taxon>
        <taxon>Planctomycetota</taxon>
        <taxon>Planctomycetia</taxon>
        <taxon>Gemmatales</taxon>
        <taxon>Gemmataceae</taxon>
        <taxon>Frigoriglobus</taxon>
    </lineage>
</organism>